<accession>W5SU68</accession>
<dbReference type="GO" id="GO:0005198">
    <property type="term" value="F:structural molecule activity"/>
    <property type="evidence" value="ECO:0007669"/>
    <property type="project" value="UniProtKB-UniRule"/>
</dbReference>
<dbReference type="STRING" id="1313292.BCO_0085900"/>
<proteinExistence type="predicted"/>
<dbReference type="EMBL" id="CP005745">
    <property type="protein sequence ID" value="AHH10460.1"/>
    <property type="molecule type" value="Genomic_DNA"/>
</dbReference>
<keyword evidence="3" id="KW-0282">Flagellum</keyword>
<name>W5SU68_9SPIR</name>
<dbReference type="PATRIC" id="fig|1313292.3.peg.306"/>
<dbReference type="eggNOG" id="COG1677">
    <property type="taxonomic scope" value="Bacteria"/>
</dbReference>
<dbReference type="RefSeq" id="WP_025407950.1">
    <property type="nucleotide sequence ID" value="NZ_CP005745.1"/>
</dbReference>
<dbReference type="NCBIfam" id="TIGR00205">
    <property type="entry name" value="fliE"/>
    <property type="match status" value="1"/>
</dbReference>
<keyword evidence="1" id="KW-0975">Bacterial flagellum</keyword>
<keyword evidence="4" id="KW-1185">Reference proteome</keyword>
<dbReference type="GO" id="GO:0071973">
    <property type="term" value="P:bacterial-type flagellum-dependent cell motility"/>
    <property type="evidence" value="ECO:0007669"/>
    <property type="project" value="InterPro"/>
</dbReference>
<evidence type="ECO:0000313" key="3">
    <source>
        <dbReference type="EMBL" id="AHH10460.1"/>
    </source>
</evidence>
<evidence type="ECO:0000256" key="2">
    <source>
        <dbReference type="NCBIfam" id="TIGR00205"/>
    </source>
</evidence>
<dbReference type="HOGENOM" id="CLU_147249_4_0_12"/>
<dbReference type="GO" id="GO:0009288">
    <property type="term" value="C:bacterial-type flagellum"/>
    <property type="evidence" value="ECO:0007669"/>
    <property type="project" value="InterPro"/>
</dbReference>
<sequence length="109" mass="12411">MRVNSFFTGDDVDLIRTNPLHFGMSFASVDFKHEAKAETFKDLFLNLISDVNKSQLNVYKMSQQAILHPNSIDVHDITIAMAKANMNLNITKAIVERGIRAYQDIINIR</sequence>
<dbReference type="PRINTS" id="PR01006">
    <property type="entry name" value="FLGHOOKFLIE"/>
</dbReference>
<dbReference type="OrthoDB" id="370409at2"/>
<dbReference type="AlphaFoldDB" id="W5SU68"/>
<reference evidence="3" key="1">
    <citation type="submission" date="2013-04" db="EMBL/GenBank/DDBJ databases">
        <title>Comparative Genomics of Relapsing Fever Spirochetes.</title>
        <authorList>
            <person name="Schwan T.G."/>
            <person name="Raffel S.J."/>
            <person name="Porcella S.F."/>
            <person name="Martens C.A."/>
            <person name="Bruno D.P."/>
            <person name="Ricklefs S.M."/>
            <person name="Barbian K.B."/>
        </authorList>
    </citation>
    <scope>NUCLEOTIDE SEQUENCE [LARGE SCALE GENOMIC DNA]</scope>
    <source>
        <strain evidence="3">Co53</strain>
    </source>
</reference>
<dbReference type="Proteomes" id="UP000019330">
    <property type="component" value="Chromosome"/>
</dbReference>
<organism evidence="3 4">
    <name type="scientific">Borrelia coriaceae ATCC 43381</name>
    <dbReference type="NCBI Taxonomy" id="1408429"/>
    <lineage>
        <taxon>Bacteria</taxon>
        <taxon>Pseudomonadati</taxon>
        <taxon>Spirochaetota</taxon>
        <taxon>Spirochaetia</taxon>
        <taxon>Spirochaetales</taxon>
        <taxon>Borreliaceae</taxon>
        <taxon>Borrelia</taxon>
    </lineage>
</organism>
<dbReference type="InterPro" id="IPR001624">
    <property type="entry name" value="FliE"/>
</dbReference>
<dbReference type="Pfam" id="PF02049">
    <property type="entry name" value="FliE"/>
    <property type="match status" value="1"/>
</dbReference>
<dbReference type="GO" id="GO:0003774">
    <property type="term" value="F:cytoskeletal motor activity"/>
    <property type="evidence" value="ECO:0007669"/>
    <property type="project" value="InterPro"/>
</dbReference>
<keyword evidence="3" id="KW-0966">Cell projection</keyword>
<keyword evidence="3" id="KW-0969">Cilium</keyword>
<protein>
    <recommendedName>
        <fullName evidence="2">Flagellar hook-basal body complex protein FliE</fullName>
    </recommendedName>
</protein>
<gene>
    <name evidence="3" type="ORF">BCO_0085900</name>
</gene>
<evidence type="ECO:0000256" key="1">
    <source>
        <dbReference type="ARBA" id="ARBA00023143"/>
    </source>
</evidence>
<evidence type="ECO:0000313" key="4">
    <source>
        <dbReference type="Proteomes" id="UP000019330"/>
    </source>
</evidence>